<protein>
    <recommendedName>
        <fullName evidence="5">DUF1593 domain-containing protein</fullName>
    </recommendedName>
</protein>
<dbReference type="Gene3D" id="2.60.40.10">
    <property type="entry name" value="Immunoglobulins"/>
    <property type="match status" value="1"/>
</dbReference>
<gene>
    <name evidence="3" type="ORF">JZO67_004263</name>
</gene>
<organism evidence="3 4">
    <name type="scientific">Candidatus Enterococcus ferrettii</name>
    <dbReference type="NCBI Taxonomy" id="2815324"/>
    <lineage>
        <taxon>Bacteria</taxon>
        <taxon>Bacillati</taxon>
        <taxon>Bacillota</taxon>
        <taxon>Bacilli</taxon>
        <taxon>Lactobacillales</taxon>
        <taxon>Enterococcaceae</taxon>
        <taxon>Enterococcus</taxon>
    </lineage>
</organism>
<dbReference type="Pfam" id="PF21027">
    <property type="entry name" value="Sde0182_C"/>
    <property type="match status" value="1"/>
</dbReference>
<evidence type="ECO:0000259" key="1">
    <source>
        <dbReference type="Pfam" id="PF07632"/>
    </source>
</evidence>
<proteinExistence type="predicted"/>
<dbReference type="InterPro" id="IPR036452">
    <property type="entry name" value="Ribo_hydro-like"/>
</dbReference>
<evidence type="ECO:0000313" key="4">
    <source>
        <dbReference type="Proteomes" id="UP000664357"/>
    </source>
</evidence>
<comment type="caution">
    <text evidence="3">The sequence shown here is derived from an EMBL/GenBank/DDBJ whole genome shotgun (WGS) entry which is preliminary data.</text>
</comment>
<evidence type="ECO:0000313" key="3">
    <source>
        <dbReference type="EMBL" id="MEO1772281.1"/>
    </source>
</evidence>
<keyword evidence="4" id="KW-1185">Reference proteome</keyword>
<dbReference type="InterPro" id="IPR048527">
    <property type="entry name" value="Sde182_C"/>
</dbReference>
<dbReference type="Pfam" id="PF07632">
    <property type="entry name" value="Sde182_NH-like"/>
    <property type="match status" value="1"/>
</dbReference>
<feature type="domain" description="Cellulose-binding Sde182 nucleoside hydrolase-like" evidence="1">
    <location>
        <begin position="9"/>
        <end position="306"/>
    </location>
</feature>
<dbReference type="EMBL" id="JAFREL020000004">
    <property type="protein sequence ID" value="MEO1772281.1"/>
    <property type="molecule type" value="Genomic_DNA"/>
</dbReference>
<feature type="domain" description="Cellulose-binding Sde182 C-terminal" evidence="2">
    <location>
        <begin position="387"/>
        <end position="488"/>
    </location>
</feature>
<dbReference type="Proteomes" id="UP000664357">
    <property type="component" value="Unassembled WGS sequence"/>
</dbReference>
<dbReference type="RefSeq" id="WP_207701821.1">
    <property type="nucleotide sequence ID" value="NZ_JAFREL020000004.1"/>
</dbReference>
<dbReference type="InterPro" id="IPR011483">
    <property type="entry name" value="Sde182_NH-like"/>
</dbReference>
<accession>A0ABV0EUF3</accession>
<evidence type="ECO:0000259" key="2">
    <source>
        <dbReference type="Pfam" id="PF21027"/>
    </source>
</evidence>
<name>A0ABV0EUF3_9ENTE</name>
<sequence length="492" mass="57453">MEALEAKARTIITTDGEVDDMNSFLRYLLYSNEIDTEGIVLTSSVYHYAGDLKKGIEPFRWTGESWINDFIDQYEKVYSNLCIHAEGYPAPDRLREIYHIGNISYKGEMEKETAGSQFIENYLLKDQDPRLLYIQTWGGTNTTARALKSLEEKYSRTSEWAALKQRIEEKVVLYIILDQDETYSDYIAENWKIKVINDRFSFWHFAYLWKKVNRNLTTRLSSDWNYDLKNNYGPLLEKYALMGDGNILEGELPEEQRGSDSYLANNSEYQRYEFISEGDSPSFFYLLNNGLRNDEDPSYGGWGGRFSEKNPYLFTNDALDYNPYTQQFESEYTLTRWLDDIQDDFKARAQWCVAKRFEDAAHYPIVCLEDSLNRQVEPGEKVRITCEAQDPNQRSLYYHWWFYQEASSYTPMDRLKPSYEDIEGFVIGQSAESVIQCHPMIKLEGANTPQVTCYVPEDIKPGQTLHLILEVSNDGEHSLKTYRRIILTAKEG</sequence>
<reference evidence="3 4" key="1">
    <citation type="submission" date="2024-02" db="EMBL/GenBank/DDBJ databases">
        <title>The Genome Sequence of Enterococcus sp. DIV0159.</title>
        <authorList>
            <person name="Earl A."/>
            <person name="Manson A."/>
            <person name="Gilmore M."/>
            <person name="Sanders J."/>
            <person name="Shea T."/>
            <person name="Howe W."/>
            <person name="Livny J."/>
            <person name="Cuomo C."/>
            <person name="Neafsey D."/>
            <person name="Birren B."/>
        </authorList>
    </citation>
    <scope>NUCLEOTIDE SEQUENCE [LARGE SCALE GENOMIC DNA]</scope>
    <source>
        <strain evidence="3 4">665A</strain>
    </source>
</reference>
<evidence type="ECO:0008006" key="5">
    <source>
        <dbReference type="Google" id="ProtNLM"/>
    </source>
</evidence>
<dbReference type="InterPro" id="IPR013783">
    <property type="entry name" value="Ig-like_fold"/>
</dbReference>
<dbReference type="Gene3D" id="3.90.245.10">
    <property type="entry name" value="Ribonucleoside hydrolase-like"/>
    <property type="match status" value="1"/>
</dbReference>